<evidence type="ECO:0000313" key="1">
    <source>
        <dbReference type="EMBL" id="OME23675.1"/>
    </source>
</evidence>
<reference evidence="1 2" key="1">
    <citation type="submission" date="2016-10" db="EMBL/GenBank/DDBJ databases">
        <title>Paenibacillus species isolates.</title>
        <authorList>
            <person name="Beno S.M."/>
        </authorList>
    </citation>
    <scope>NUCLEOTIDE SEQUENCE [LARGE SCALE GENOMIC DNA]</scope>
    <source>
        <strain evidence="1 2">FSL H7-0918</strain>
    </source>
</reference>
<dbReference type="RefSeq" id="WP_076133639.1">
    <property type="nucleotide sequence ID" value="NZ_MPTO01000003.1"/>
</dbReference>
<gene>
    <name evidence="1" type="ORF">BSK47_04300</name>
</gene>
<sequence>MEDPTLFFVYWWFARSSTDTAGLSGGHLLRLVLTDPDDVIRQFSANGALLRTPVTLFSLKSYVFGAFYANSDCGVRKHSKCVIMLRLRSAVSG</sequence>
<dbReference type="AlphaFoldDB" id="A0AB36JJH7"/>
<protein>
    <submittedName>
        <fullName evidence="1">Uncharacterized protein</fullName>
    </submittedName>
</protein>
<dbReference type="EMBL" id="MPTO01000003">
    <property type="protein sequence ID" value="OME23675.1"/>
    <property type="molecule type" value="Genomic_DNA"/>
</dbReference>
<organism evidence="1 2">
    <name type="scientific">Paenibacillus odorifer</name>
    <dbReference type="NCBI Taxonomy" id="189426"/>
    <lineage>
        <taxon>Bacteria</taxon>
        <taxon>Bacillati</taxon>
        <taxon>Bacillota</taxon>
        <taxon>Bacilli</taxon>
        <taxon>Bacillales</taxon>
        <taxon>Paenibacillaceae</taxon>
        <taxon>Paenibacillus</taxon>
    </lineage>
</organism>
<evidence type="ECO:0000313" key="2">
    <source>
        <dbReference type="Proteomes" id="UP000187323"/>
    </source>
</evidence>
<accession>A0AB36JJH7</accession>
<name>A0AB36JJH7_9BACL</name>
<dbReference type="Proteomes" id="UP000187323">
    <property type="component" value="Unassembled WGS sequence"/>
</dbReference>
<proteinExistence type="predicted"/>
<comment type="caution">
    <text evidence="1">The sequence shown here is derived from an EMBL/GenBank/DDBJ whole genome shotgun (WGS) entry which is preliminary data.</text>
</comment>